<keyword evidence="1" id="KW-0472">Membrane</keyword>
<sequence>MPDLGAVGVNLIYAAMAALTVVMITFIIGTVIDKHRVVDIAWGIGFAAIAVTTFVLSSGHGDTTRRLVVMGATVAWGLRLAGHIAWRARGHGEDPRYEQMLSRAKGSRTAYALRMVYLLQGLSMWFISLPVQIAQYDPDPPNWLFWVGVAIWAVGLFFEAVGDYQLVRFTGNPANKGEVLDSGLWRYSRHPNYFGDATVWWGLYLMAASGGWLGAATILSPLAMNWLLAKKTGKPLLEKDMANRRPGYADYVARTSGFFPWPPKRSA</sequence>
<accession>A0A841BVH0</accession>
<keyword evidence="1" id="KW-1133">Transmembrane helix</keyword>
<evidence type="ECO:0000313" key="3">
    <source>
        <dbReference type="Proteomes" id="UP000587527"/>
    </source>
</evidence>
<keyword evidence="3" id="KW-1185">Reference proteome</keyword>
<dbReference type="InterPro" id="IPR010721">
    <property type="entry name" value="UstE-like"/>
</dbReference>
<dbReference type="AlphaFoldDB" id="A0A841BVH0"/>
<feature type="transmembrane region" description="Helical" evidence="1">
    <location>
        <begin position="40"/>
        <end position="61"/>
    </location>
</feature>
<evidence type="ECO:0000313" key="2">
    <source>
        <dbReference type="EMBL" id="MBB5873087.1"/>
    </source>
</evidence>
<dbReference type="EMBL" id="JACHMN010000003">
    <property type="protein sequence ID" value="MBB5873087.1"/>
    <property type="molecule type" value="Genomic_DNA"/>
</dbReference>
<name>A0A841BVH0_9ACTN</name>
<dbReference type="Proteomes" id="UP000587527">
    <property type="component" value="Unassembled WGS sequence"/>
</dbReference>
<feature type="transmembrane region" description="Helical" evidence="1">
    <location>
        <begin position="6"/>
        <end position="28"/>
    </location>
</feature>
<dbReference type="RefSeq" id="WP_184843710.1">
    <property type="nucleotide sequence ID" value="NZ_JACHMN010000003.1"/>
</dbReference>
<keyword evidence="1" id="KW-0812">Transmembrane</keyword>
<reference evidence="2 3" key="1">
    <citation type="submission" date="2020-08" db="EMBL/GenBank/DDBJ databases">
        <title>Sequencing the genomes of 1000 actinobacteria strains.</title>
        <authorList>
            <person name="Klenk H.-P."/>
        </authorList>
    </citation>
    <scope>NUCLEOTIDE SEQUENCE [LARGE SCALE GENOMIC DNA]</scope>
    <source>
        <strain evidence="2 3">DSM 45362</strain>
    </source>
</reference>
<comment type="caution">
    <text evidence="2">The sequence shown here is derived from an EMBL/GenBank/DDBJ whole genome shotgun (WGS) entry which is preliminary data.</text>
</comment>
<protein>
    <submittedName>
        <fullName evidence="2">Steroid 5-alpha reductase family enzyme</fullName>
    </submittedName>
</protein>
<gene>
    <name evidence="2" type="ORF">F4553_006521</name>
</gene>
<evidence type="ECO:0000256" key="1">
    <source>
        <dbReference type="SAM" id="Phobius"/>
    </source>
</evidence>
<organism evidence="2 3">
    <name type="scientific">Allocatelliglobosispora scoriae</name>
    <dbReference type="NCBI Taxonomy" id="643052"/>
    <lineage>
        <taxon>Bacteria</taxon>
        <taxon>Bacillati</taxon>
        <taxon>Actinomycetota</taxon>
        <taxon>Actinomycetes</taxon>
        <taxon>Micromonosporales</taxon>
        <taxon>Micromonosporaceae</taxon>
        <taxon>Allocatelliglobosispora</taxon>
    </lineage>
</organism>
<dbReference type="PROSITE" id="PS50244">
    <property type="entry name" value="S5A_REDUCTASE"/>
    <property type="match status" value="1"/>
</dbReference>
<feature type="transmembrane region" description="Helical" evidence="1">
    <location>
        <begin position="109"/>
        <end position="131"/>
    </location>
</feature>
<dbReference type="PANTHER" id="PTHR32251:SF17">
    <property type="entry name" value="STEROID 5-ALPHA REDUCTASE C-TERMINAL DOMAIN-CONTAINING PROTEIN"/>
    <property type="match status" value="1"/>
</dbReference>
<feature type="transmembrane region" description="Helical" evidence="1">
    <location>
        <begin position="143"/>
        <end position="161"/>
    </location>
</feature>
<dbReference type="Pfam" id="PF06966">
    <property type="entry name" value="DUF1295"/>
    <property type="match status" value="1"/>
</dbReference>
<dbReference type="Gene3D" id="1.20.120.1630">
    <property type="match status" value="1"/>
</dbReference>
<proteinExistence type="predicted"/>
<dbReference type="GO" id="GO:0016020">
    <property type="term" value="C:membrane"/>
    <property type="evidence" value="ECO:0007669"/>
    <property type="project" value="TreeGrafter"/>
</dbReference>
<dbReference type="PANTHER" id="PTHR32251">
    <property type="entry name" value="3-OXO-5-ALPHA-STEROID 4-DEHYDROGENASE"/>
    <property type="match status" value="1"/>
</dbReference>